<dbReference type="Proteomes" id="UP001497482">
    <property type="component" value="Chromosome 23"/>
</dbReference>
<protein>
    <submittedName>
        <fullName evidence="1">Uncharacterized protein</fullName>
    </submittedName>
</protein>
<reference evidence="1 2" key="1">
    <citation type="submission" date="2024-04" db="EMBL/GenBank/DDBJ databases">
        <authorList>
            <person name="Waldvogel A.-M."/>
            <person name="Schoenle A."/>
        </authorList>
    </citation>
    <scope>NUCLEOTIDE SEQUENCE [LARGE SCALE GENOMIC DNA]</scope>
</reference>
<sequence>MHLQRCGPLGPSPNRTCFGLCGSPDVCGPVLVSRPTAVAPPSGDWIKRALGLSAVFAACQTRCFMAFISEGGGPHVLWVFYCHCCLQSPEIRTDPALTKSPQLVDFSEGKPDERK</sequence>
<organism evidence="1 2">
    <name type="scientific">Knipowitschia caucasica</name>
    <name type="common">Caucasian dwarf goby</name>
    <name type="synonym">Pomatoschistus caucasicus</name>
    <dbReference type="NCBI Taxonomy" id="637954"/>
    <lineage>
        <taxon>Eukaryota</taxon>
        <taxon>Metazoa</taxon>
        <taxon>Chordata</taxon>
        <taxon>Craniata</taxon>
        <taxon>Vertebrata</taxon>
        <taxon>Euteleostomi</taxon>
        <taxon>Actinopterygii</taxon>
        <taxon>Neopterygii</taxon>
        <taxon>Teleostei</taxon>
        <taxon>Neoteleostei</taxon>
        <taxon>Acanthomorphata</taxon>
        <taxon>Gobiaria</taxon>
        <taxon>Gobiiformes</taxon>
        <taxon>Gobioidei</taxon>
        <taxon>Gobiidae</taxon>
        <taxon>Gobiinae</taxon>
        <taxon>Knipowitschia</taxon>
    </lineage>
</organism>
<gene>
    <name evidence="1" type="ORF">KC01_LOCUS28159</name>
</gene>
<name>A0AAV2LEU2_KNICA</name>
<keyword evidence="2" id="KW-1185">Reference proteome</keyword>
<dbReference type="AlphaFoldDB" id="A0AAV2LEU2"/>
<evidence type="ECO:0000313" key="2">
    <source>
        <dbReference type="Proteomes" id="UP001497482"/>
    </source>
</evidence>
<accession>A0AAV2LEU2</accession>
<proteinExistence type="predicted"/>
<dbReference type="EMBL" id="OZ035845">
    <property type="protein sequence ID" value="CAL1599991.1"/>
    <property type="molecule type" value="Genomic_DNA"/>
</dbReference>
<evidence type="ECO:0000313" key="1">
    <source>
        <dbReference type="EMBL" id="CAL1599991.1"/>
    </source>
</evidence>